<evidence type="ECO:0000256" key="1">
    <source>
        <dbReference type="SAM" id="Phobius"/>
    </source>
</evidence>
<keyword evidence="1" id="KW-0812">Transmembrane</keyword>
<protein>
    <submittedName>
        <fullName evidence="2">Uncharacterized protein</fullName>
    </submittedName>
</protein>
<gene>
    <name evidence="2" type="ORF">GO755_31865</name>
</gene>
<sequence>MNTPAQIDLSTSPDHTPLQTVFPEYMPLSEEETVALKDKTTQEKLSWLLGGVIGGIFGAFRLNAYWDELVATQNTARIVLGLLIVVFIYAVYIALAIRSMRIYTKDLTGKVKQIGLIEVTSKVYSRRSSGSSSDGYYVTFKWLADPAGTEICVNHQAMFQLFNEGDKGYLECFPNSKELITAQKK</sequence>
<name>A0A7K1SLM5_9BACT</name>
<proteinExistence type="predicted"/>
<evidence type="ECO:0000313" key="3">
    <source>
        <dbReference type="Proteomes" id="UP000436006"/>
    </source>
</evidence>
<dbReference type="RefSeq" id="WP_157589486.1">
    <property type="nucleotide sequence ID" value="NZ_WPIN01000017.1"/>
</dbReference>
<reference evidence="2 3" key="1">
    <citation type="submission" date="2019-12" db="EMBL/GenBank/DDBJ databases">
        <title>Spirosoma sp. HMF4905 genome sequencing and assembly.</title>
        <authorList>
            <person name="Kang H."/>
            <person name="Cha I."/>
            <person name="Kim H."/>
            <person name="Joh K."/>
        </authorList>
    </citation>
    <scope>NUCLEOTIDE SEQUENCE [LARGE SCALE GENOMIC DNA]</scope>
    <source>
        <strain evidence="2 3">HMF4905</strain>
    </source>
</reference>
<comment type="caution">
    <text evidence="2">The sequence shown here is derived from an EMBL/GenBank/DDBJ whole genome shotgun (WGS) entry which is preliminary data.</text>
</comment>
<accession>A0A7K1SLM5</accession>
<keyword evidence="3" id="KW-1185">Reference proteome</keyword>
<keyword evidence="1" id="KW-1133">Transmembrane helix</keyword>
<organism evidence="2 3">
    <name type="scientific">Spirosoma arboris</name>
    <dbReference type="NCBI Taxonomy" id="2682092"/>
    <lineage>
        <taxon>Bacteria</taxon>
        <taxon>Pseudomonadati</taxon>
        <taxon>Bacteroidota</taxon>
        <taxon>Cytophagia</taxon>
        <taxon>Cytophagales</taxon>
        <taxon>Cytophagaceae</taxon>
        <taxon>Spirosoma</taxon>
    </lineage>
</organism>
<feature type="transmembrane region" description="Helical" evidence="1">
    <location>
        <begin position="78"/>
        <end position="97"/>
    </location>
</feature>
<evidence type="ECO:0000313" key="2">
    <source>
        <dbReference type="EMBL" id="MVM34668.1"/>
    </source>
</evidence>
<keyword evidence="1" id="KW-0472">Membrane</keyword>
<dbReference type="Proteomes" id="UP000436006">
    <property type="component" value="Unassembled WGS sequence"/>
</dbReference>
<dbReference type="AlphaFoldDB" id="A0A7K1SLM5"/>
<feature type="transmembrane region" description="Helical" evidence="1">
    <location>
        <begin position="45"/>
        <end position="66"/>
    </location>
</feature>
<dbReference type="EMBL" id="WPIN01000017">
    <property type="protein sequence ID" value="MVM34668.1"/>
    <property type="molecule type" value="Genomic_DNA"/>
</dbReference>